<dbReference type="Proteomes" id="UP000419144">
    <property type="component" value="Unassembled WGS sequence"/>
</dbReference>
<proteinExistence type="predicted"/>
<organism evidence="1 2">
    <name type="scientific">Leishmania tarentolae</name>
    <name type="common">Sauroleishmania tarentolae</name>
    <dbReference type="NCBI Taxonomy" id="5689"/>
    <lineage>
        <taxon>Eukaryota</taxon>
        <taxon>Discoba</taxon>
        <taxon>Euglenozoa</taxon>
        <taxon>Kinetoplastea</taxon>
        <taxon>Metakinetoplastina</taxon>
        <taxon>Trypanosomatida</taxon>
        <taxon>Trypanosomatidae</taxon>
        <taxon>Leishmaniinae</taxon>
        <taxon>Leishmania</taxon>
        <taxon>lizard Leishmania</taxon>
    </lineage>
</organism>
<dbReference type="AlphaFoldDB" id="A0A640KVF1"/>
<dbReference type="VEuPathDB" id="TriTrypDB:LtaPh_3217200"/>
<reference evidence="1" key="1">
    <citation type="submission" date="2019-11" db="EMBL/GenBank/DDBJ databases">
        <title>Leishmania tarentolae CDS.</title>
        <authorList>
            <person name="Goto Y."/>
            <person name="Yamagishi J."/>
        </authorList>
    </citation>
    <scope>NUCLEOTIDE SEQUENCE [LARGE SCALE GENOMIC DNA]</scope>
    <source>
        <strain evidence="1">Parrot Tar II</strain>
    </source>
</reference>
<keyword evidence="2" id="KW-1185">Reference proteome</keyword>
<evidence type="ECO:0000313" key="1">
    <source>
        <dbReference type="EMBL" id="GET91499.1"/>
    </source>
</evidence>
<dbReference type="EMBL" id="BLBS01000048">
    <property type="protein sequence ID" value="GET91499.1"/>
    <property type="molecule type" value="Genomic_DNA"/>
</dbReference>
<protein>
    <submittedName>
        <fullName evidence="1">Uncharacterized protein</fullName>
    </submittedName>
</protein>
<dbReference type="OrthoDB" id="270946at2759"/>
<gene>
    <name evidence="1" type="ORF">LtaPh_3217200</name>
</gene>
<sequence>MFQEVAFDDMEVSGASRDDTHLSAGNAANATEAGKAFVRFHRPGEEGFSVVAGACDDKDARHDAHFVSGDAWMSKDCHCIQCETLRVLTRYSEMRTRPNIFPVIVLVDLDNFGFNQFKSIPPYTDVELLDRMLVWSFFGSCFKRYHRAWPSEQTVCQPLPNRDTTVHSGGATKRSIWEILVEKQQVFFTPCGGQMQAADNVMHRVLRALQGMDAILLTGDVKLIDEIYRSRRLLGMKSQRHNEAEMSDKLTVINVNDKDKRFVPVWRSLCDRLRGTLHDVGTADSCTDSDA</sequence>
<evidence type="ECO:0000313" key="2">
    <source>
        <dbReference type="Proteomes" id="UP000419144"/>
    </source>
</evidence>
<accession>A0A640KVF1</accession>
<name>A0A640KVF1_LEITA</name>
<comment type="caution">
    <text evidence="1">The sequence shown here is derived from an EMBL/GenBank/DDBJ whole genome shotgun (WGS) entry which is preliminary data.</text>
</comment>